<feature type="transmembrane region" description="Helical" evidence="1">
    <location>
        <begin position="12"/>
        <end position="28"/>
    </location>
</feature>
<evidence type="ECO:0000313" key="3">
    <source>
        <dbReference type="Proteomes" id="UP000799440"/>
    </source>
</evidence>
<keyword evidence="1" id="KW-1133">Transmembrane helix</keyword>
<keyword evidence="3" id="KW-1185">Reference proteome</keyword>
<gene>
    <name evidence="2" type="ORF">M011DRAFT_459463</name>
</gene>
<evidence type="ECO:0000256" key="1">
    <source>
        <dbReference type="SAM" id="Phobius"/>
    </source>
</evidence>
<keyword evidence="1" id="KW-0472">Membrane</keyword>
<dbReference type="EMBL" id="MU006578">
    <property type="protein sequence ID" value="KAF2746328.1"/>
    <property type="molecule type" value="Genomic_DNA"/>
</dbReference>
<reference evidence="2" key="1">
    <citation type="journal article" date="2020" name="Stud. Mycol.">
        <title>101 Dothideomycetes genomes: a test case for predicting lifestyles and emergence of pathogens.</title>
        <authorList>
            <person name="Haridas S."/>
            <person name="Albert R."/>
            <person name="Binder M."/>
            <person name="Bloem J."/>
            <person name="Labutti K."/>
            <person name="Salamov A."/>
            <person name="Andreopoulos B."/>
            <person name="Baker S."/>
            <person name="Barry K."/>
            <person name="Bills G."/>
            <person name="Bluhm B."/>
            <person name="Cannon C."/>
            <person name="Castanera R."/>
            <person name="Culley D."/>
            <person name="Daum C."/>
            <person name="Ezra D."/>
            <person name="Gonzalez J."/>
            <person name="Henrissat B."/>
            <person name="Kuo A."/>
            <person name="Liang C."/>
            <person name="Lipzen A."/>
            <person name="Lutzoni F."/>
            <person name="Magnuson J."/>
            <person name="Mondo S."/>
            <person name="Nolan M."/>
            <person name="Ohm R."/>
            <person name="Pangilinan J."/>
            <person name="Park H.-J."/>
            <person name="Ramirez L."/>
            <person name="Alfaro M."/>
            <person name="Sun H."/>
            <person name="Tritt A."/>
            <person name="Yoshinaga Y."/>
            <person name="Zwiers L.-H."/>
            <person name="Turgeon B."/>
            <person name="Goodwin S."/>
            <person name="Spatafora J."/>
            <person name="Crous P."/>
            <person name="Grigoriev I."/>
        </authorList>
    </citation>
    <scope>NUCLEOTIDE SEQUENCE</scope>
    <source>
        <strain evidence="2">CBS 119925</strain>
    </source>
</reference>
<proteinExistence type="predicted"/>
<sequence length="215" mass="22462">MVADLFIPDLPGSAFGVIVVLAIARLALVGHGHQIADAGLLFDSVFTVFLLVVDLELNMSWNPILQSDPVSGVVIVVLIANLVGGTLAKFLDSALVTPPLDAVVPMVRNWSPATFGTTTGNSVCCALVEGPDVPLLSINGLGKVEEAAIGQLNVLRRTFGLLGVRDMQEGAIFELDLLTSCQRGVLGGRSSDGKAGYRREGRAASGHLAKCLNST</sequence>
<accession>A0A6A6V6V0</accession>
<dbReference type="Proteomes" id="UP000799440">
    <property type="component" value="Unassembled WGS sequence"/>
</dbReference>
<evidence type="ECO:0000313" key="2">
    <source>
        <dbReference type="EMBL" id="KAF2746328.1"/>
    </source>
</evidence>
<protein>
    <submittedName>
        <fullName evidence="2">Uncharacterized protein</fullName>
    </submittedName>
</protein>
<organism evidence="2 3">
    <name type="scientific">Sporormia fimetaria CBS 119925</name>
    <dbReference type="NCBI Taxonomy" id="1340428"/>
    <lineage>
        <taxon>Eukaryota</taxon>
        <taxon>Fungi</taxon>
        <taxon>Dikarya</taxon>
        <taxon>Ascomycota</taxon>
        <taxon>Pezizomycotina</taxon>
        <taxon>Dothideomycetes</taxon>
        <taxon>Pleosporomycetidae</taxon>
        <taxon>Pleosporales</taxon>
        <taxon>Sporormiaceae</taxon>
        <taxon>Sporormia</taxon>
    </lineage>
</organism>
<name>A0A6A6V6V0_9PLEO</name>
<keyword evidence="1" id="KW-0812">Transmembrane</keyword>
<feature type="transmembrane region" description="Helical" evidence="1">
    <location>
        <begin position="73"/>
        <end position="91"/>
    </location>
</feature>
<dbReference type="AlphaFoldDB" id="A0A6A6V6V0"/>
<feature type="transmembrane region" description="Helical" evidence="1">
    <location>
        <begin position="35"/>
        <end position="53"/>
    </location>
</feature>